<keyword evidence="1" id="KW-0812">Transmembrane</keyword>
<dbReference type="HOGENOM" id="CLU_1823007_0_0_9"/>
<evidence type="ECO:0000313" key="3">
    <source>
        <dbReference type="Proteomes" id="UP000002164"/>
    </source>
</evidence>
<dbReference type="RefSeq" id="WP_012291727.1">
    <property type="nucleotide sequence ID" value="NC_010381.1"/>
</dbReference>
<keyword evidence="1" id="KW-0472">Membrane</keyword>
<dbReference type="AlphaFoldDB" id="B1I0G1"/>
<proteinExistence type="predicted"/>
<dbReference type="EMBL" id="CP000818">
    <property type="protein sequence ID" value="ACA42320.1"/>
    <property type="molecule type" value="Genomic_DNA"/>
</dbReference>
<gene>
    <name evidence="2" type="ordered locus">Bsph_p090</name>
</gene>
<organism evidence="2 3">
    <name type="scientific">Lysinibacillus sphaericus (strain C3-41)</name>
    <dbReference type="NCBI Taxonomy" id="444177"/>
    <lineage>
        <taxon>Bacteria</taxon>
        <taxon>Bacillati</taxon>
        <taxon>Bacillota</taxon>
        <taxon>Bacilli</taxon>
        <taxon>Bacillales</taxon>
        <taxon>Bacillaceae</taxon>
        <taxon>Lysinibacillus</taxon>
    </lineage>
</organism>
<name>B1I0G1_LYSSC</name>
<dbReference type="KEGG" id="lsp:Bsph_p090"/>
<reference evidence="2 3" key="1">
    <citation type="journal article" date="2008" name="J. Bacteriol.">
        <title>Complete genome sequence of the mosquitocidal bacterium Bacillus sphaericus C3-41 and comparison with those of closely related Bacillus species.</title>
        <authorList>
            <person name="Hu X."/>
            <person name="Fan W."/>
            <person name="Han B."/>
            <person name="Liu H."/>
            <person name="Zheng D."/>
            <person name="Li Q."/>
            <person name="Dong W."/>
            <person name="Yan J."/>
            <person name="Gao M."/>
            <person name="Berry C."/>
            <person name="Yuan Z."/>
        </authorList>
    </citation>
    <scope>NUCLEOTIDE SEQUENCE [LARGE SCALE GENOMIC DNA]</scope>
    <source>
        <strain evidence="2 3">C3-41</strain>
        <plasmid evidence="2 3">pBsph</plasmid>
    </source>
</reference>
<feature type="transmembrane region" description="Helical" evidence="1">
    <location>
        <begin position="12"/>
        <end position="34"/>
    </location>
</feature>
<feature type="transmembrane region" description="Helical" evidence="1">
    <location>
        <begin position="46"/>
        <end position="66"/>
    </location>
</feature>
<dbReference type="EnsemblBacteria" id="ACA42320">
    <property type="protein sequence ID" value="ACA42320"/>
    <property type="gene ID" value="Bsph_p090"/>
</dbReference>
<protein>
    <submittedName>
        <fullName evidence="2">Uncharacterized protein</fullName>
    </submittedName>
</protein>
<feature type="transmembrane region" description="Helical" evidence="1">
    <location>
        <begin position="101"/>
        <end position="121"/>
    </location>
</feature>
<feature type="transmembrane region" description="Helical" evidence="1">
    <location>
        <begin position="78"/>
        <end position="95"/>
    </location>
</feature>
<geneLocation type="plasmid" evidence="2 3">
    <name>pBsph</name>
</geneLocation>
<keyword evidence="1" id="KW-1133">Transmembrane helix</keyword>
<keyword evidence="2" id="KW-0614">Plasmid</keyword>
<evidence type="ECO:0000313" key="2">
    <source>
        <dbReference type="EMBL" id="ACA42320.1"/>
    </source>
</evidence>
<dbReference type="Proteomes" id="UP000002164">
    <property type="component" value="Plasmid pBsph"/>
</dbReference>
<sequence length="141" mass="16234">MAIIQIIKKLISWLFIFILLYLSIDGMYIISTAISEVPDKKTAIESIRAIVASLLALTIALMFIFFYPIRMFRSYKEGFLIIFMYLLLLSFAFVGNLEITFYTGLTYLVLNLVLDITLTIVQKNHDKKLEPKNNNTVKVPN</sequence>
<accession>B1I0G1</accession>
<evidence type="ECO:0000256" key="1">
    <source>
        <dbReference type="SAM" id="Phobius"/>
    </source>
</evidence>